<dbReference type="HOGENOM" id="CLU_3156253_0_0_10"/>
<feature type="compositionally biased region" description="Basic residues" evidence="1">
    <location>
        <begin position="36"/>
        <end position="50"/>
    </location>
</feature>
<comment type="caution">
    <text evidence="2">The sequence shown here is derived from an EMBL/GenBank/DDBJ whole genome shotgun (WGS) entry which is preliminary data.</text>
</comment>
<gene>
    <name evidence="2" type="ORF">HMPREF9141_1370</name>
</gene>
<feature type="region of interest" description="Disordered" evidence="1">
    <location>
        <begin position="31"/>
        <end position="50"/>
    </location>
</feature>
<dbReference type="Proteomes" id="UP000005697">
    <property type="component" value="Unassembled WGS sequence"/>
</dbReference>
<keyword evidence="3" id="KW-1185">Reference proteome</keyword>
<accession>F0F703</accession>
<dbReference type="AlphaFoldDB" id="F0F703"/>
<dbReference type="EMBL" id="AEWX01000018">
    <property type="protein sequence ID" value="EGC20130.1"/>
    <property type="molecule type" value="Genomic_DNA"/>
</dbReference>
<reference evidence="2 3" key="1">
    <citation type="submission" date="2011-01" db="EMBL/GenBank/DDBJ databases">
        <authorList>
            <person name="Muzny D."/>
            <person name="Qin X."/>
            <person name="Deng J."/>
            <person name="Jiang H."/>
            <person name="Liu Y."/>
            <person name="Qu J."/>
            <person name="Song X.-Z."/>
            <person name="Zhang L."/>
            <person name="Thornton R."/>
            <person name="Coyle M."/>
            <person name="Francisco L."/>
            <person name="Jackson L."/>
            <person name="Javaid M."/>
            <person name="Korchina V."/>
            <person name="Kovar C."/>
            <person name="Mata R."/>
            <person name="Mathew T."/>
            <person name="Ngo R."/>
            <person name="Nguyen L."/>
            <person name="Nguyen N."/>
            <person name="Okwuonu G."/>
            <person name="Ongeri F."/>
            <person name="Pham C."/>
            <person name="Simmons D."/>
            <person name="Wilczek-Boney K."/>
            <person name="Hale W."/>
            <person name="Jakkamsetti A."/>
            <person name="Pham P."/>
            <person name="Ruth R."/>
            <person name="San Lucas F."/>
            <person name="Warren J."/>
            <person name="Zhang J."/>
            <person name="Zhao Z."/>
            <person name="Zhou C."/>
            <person name="Zhu D."/>
            <person name="Lee S."/>
            <person name="Bess C."/>
            <person name="Blankenburg K."/>
            <person name="Forbes L."/>
            <person name="Fu Q."/>
            <person name="Gubbala S."/>
            <person name="Hirani K."/>
            <person name="Jayaseelan J.C."/>
            <person name="Lara F."/>
            <person name="Munidasa M."/>
            <person name="Palculict T."/>
            <person name="Patil S."/>
            <person name="Pu L.-L."/>
            <person name="Saada N."/>
            <person name="Tang L."/>
            <person name="Weissenberger G."/>
            <person name="Zhu Y."/>
            <person name="Hemphill L."/>
            <person name="Shang Y."/>
            <person name="Youmans B."/>
            <person name="Ayvaz T."/>
            <person name="Ross M."/>
            <person name="Santibanez J."/>
            <person name="Aqrawi P."/>
            <person name="Gross S."/>
            <person name="Joshi V."/>
            <person name="Fowler G."/>
            <person name="Nazareth L."/>
            <person name="Reid J."/>
            <person name="Worley K."/>
            <person name="Petrosino J."/>
            <person name="Highlander S."/>
            <person name="Gibbs R."/>
        </authorList>
    </citation>
    <scope>NUCLEOTIDE SEQUENCE [LARGE SCALE GENOMIC DNA]</scope>
    <source>
        <strain evidence="2 3">DSM 16608</strain>
    </source>
</reference>
<proteinExistence type="predicted"/>
<organism evidence="2 3">
    <name type="scientific">Prevotella multiformis DSM 16608</name>
    <dbReference type="NCBI Taxonomy" id="888743"/>
    <lineage>
        <taxon>Bacteria</taxon>
        <taxon>Pseudomonadati</taxon>
        <taxon>Bacteroidota</taxon>
        <taxon>Bacteroidia</taxon>
        <taxon>Bacteroidales</taxon>
        <taxon>Prevotellaceae</taxon>
        <taxon>Prevotella</taxon>
    </lineage>
</organism>
<sequence length="50" mass="5971">MEQGGIKEQMYAARTGYRREQDALLQRLWQENAAPRLRKKPERMAGRQRP</sequence>
<evidence type="ECO:0000256" key="1">
    <source>
        <dbReference type="SAM" id="MobiDB-lite"/>
    </source>
</evidence>
<evidence type="ECO:0000313" key="3">
    <source>
        <dbReference type="Proteomes" id="UP000005697"/>
    </source>
</evidence>
<protein>
    <submittedName>
        <fullName evidence="2">Uncharacterized protein</fullName>
    </submittedName>
</protein>
<evidence type="ECO:0000313" key="2">
    <source>
        <dbReference type="EMBL" id="EGC20130.1"/>
    </source>
</evidence>
<name>F0F703_9BACT</name>